<dbReference type="InterPro" id="IPR018260">
    <property type="entry name" value="Ribosomal_uL22_CS"/>
</dbReference>
<keyword evidence="7 10" id="KW-0687">Ribonucleoprotein</keyword>
<comment type="function">
    <text evidence="8">This protein binds specifically to 23S rRNA; its binding is stimulated by other ribosomal proteins, e.g. L4, L17, and L20. It is important during the early stages of 50S assembly. It makes multiple contacts with different domains of the 23S rRNA in the assembled 50S subunit and ribosome.</text>
</comment>
<name>A0A6F8ZKF8_9FIRM</name>
<dbReference type="AlphaFoldDB" id="A0A6F8ZKF8"/>
<evidence type="ECO:0000256" key="11">
    <source>
        <dbReference type="RuleBase" id="RU004005"/>
    </source>
</evidence>
<dbReference type="InterPro" id="IPR005727">
    <property type="entry name" value="Ribosomal_uL22_bac/chlpt-type"/>
</dbReference>
<evidence type="ECO:0000256" key="10">
    <source>
        <dbReference type="HAMAP-Rule" id="MF_01331"/>
    </source>
</evidence>
<evidence type="ECO:0000256" key="1">
    <source>
        <dbReference type="ARBA" id="ARBA00003478"/>
    </source>
</evidence>
<comment type="subunit">
    <text evidence="3 10 12">Part of the 50S ribosomal subunit.</text>
</comment>
<dbReference type="GO" id="GO:0019843">
    <property type="term" value="F:rRNA binding"/>
    <property type="evidence" value="ECO:0007669"/>
    <property type="project" value="UniProtKB-UniRule"/>
</dbReference>
<dbReference type="GO" id="GO:0006412">
    <property type="term" value="P:translation"/>
    <property type="evidence" value="ECO:0007669"/>
    <property type="project" value="UniProtKB-UniRule"/>
</dbReference>
<keyword evidence="16" id="KW-1185">Reference proteome</keyword>
<comment type="similarity">
    <text evidence="2 10 11">Belongs to the universal ribosomal protein uL22 family.</text>
</comment>
<dbReference type="InterPro" id="IPR047867">
    <property type="entry name" value="Ribosomal_uL22_bac/org-type"/>
</dbReference>
<accession>A0A6F8ZKF8</accession>
<evidence type="ECO:0000313" key="15">
    <source>
        <dbReference type="EMBL" id="CAB1129943.1"/>
    </source>
</evidence>
<comment type="function">
    <text evidence="1 10">The globular domain of the protein is located near the polypeptide exit tunnel on the outside of the subunit, while an extended beta-hairpin is found that lines the wall of the exit tunnel in the center of the 70S ribosome.</text>
</comment>
<keyword evidence="5 10" id="KW-0694">RNA-binding</keyword>
<evidence type="ECO:0000256" key="14">
    <source>
        <dbReference type="SAM" id="MobiDB-lite"/>
    </source>
</evidence>
<evidence type="ECO:0000256" key="12">
    <source>
        <dbReference type="RuleBase" id="RU004006"/>
    </source>
</evidence>
<dbReference type="InterPro" id="IPR036394">
    <property type="entry name" value="Ribosomal_uL22_sf"/>
</dbReference>
<evidence type="ECO:0000313" key="16">
    <source>
        <dbReference type="Proteomes" id="UP000503399"/>
    </source>
</evidence>
<keyword evidence="4 10" id="KW-0699">rRNA-binding</keyword>
<evidence type="ECO:0000256" key="9">
    <source>
        <dbReference type="ARBA" id="ARBA00035207"/>
    </source>
</evidence>
<dbReference type="EMBL" id="LR778114">
    <property type="protein sequence ID" value="CAB1129943.1"/>
    <property type="molecule type" value="Genomic_DNA"/>
</dbReference>
<dbReference type="CDD" id="cd00336">
    <property type="entry name" value="Ribosomal_L22"/>
    <property type="match status" value="1"/>
</dbReference>
<organism evidence="15 16">
    <name type="scientific">Candidatus Hydrogenisulfobacillus filiaventi</name>
    <dbReference type="NCBI Taxonomy" id="2707344"/>
    <lineage>
        <taxon>Bacteria</taxon>
        <taxon>Bacillati</taxon>
        <taxon>Bacillota</taxon>
        <taxon>Clostridia</taxon>
        <taxon>Eubacteriales</taxon>
        <taxon>Clostridiales Family XVII. Incertae Sedis</taxon>
        <taxon>Candidatus Hydrogenisulfobacillus</taxon>
    </lineage>
</organism>
<dbReference type="HAMAP" id="MF_01331_B">
    <property type="entry name" value="Ribosomal_uL22_B"/>
    <property type="match status" value="1"/>
</dbReference>
<dbReference type="NCBIfam" id="TIGR01044">
    <property type="entry name" value="rplV_bact"/>
    <property type="match status" value="1"/>
</dbReference>
<evidence type="ECO:0000256" key="4">
    <source>
        <dbReference type="ARBA" id="ARBA00022730"/>
    </source>
</evidence>
<dbReference type="GO" id="GO:0003735">
    <property type="term" value="F:structural constituent of ribosome"/>
    <property type="evidence" value="ECO:0007669"/>
    <property type="project" value="InterPro"/>
</dbReference>
<gene>
    <name evidence="10 15" type="primary">rplV</name>
    <name evidence="15" type="ORF">R50_2446</name>
</gene>
<dbReference type="PROSITE" id="PS00464">
    <property type="entry name" value="RIBOSOMAL_L22"/>
    <property type="match status" value="1"/>
</dbReference>
<dbReference type="PANTHER" id="PTHR13501">
    <property type="entry name" value="CHLOROPLAST 50S RIBOSOMAL PROTEIN L22-RELATED"/>
    <property type="match status" value="1"/>
</dbReference>
<evidence type="ECO:0000256" key="7">
    <source>
        <dbReference type="ARBA" id="ARBA00023274"/>
    </source>
</evidence>
<comment type="function">
    <text evidence="10 13">This protein binds specifically to 23S rRNA; its binding is stimulated by other ribosomal proteins, e.g., L4, L17, and L20. It is important during the early stages of 50S assembly. It makes multiple contacts with different domains of the 23S rRNA in the assembled 50S subunit and ribosome.</text>
</comment>
<sequence length="133" mass="14854">MARQASTSRTRRARGVPPEEVTEARATARFLRISPRKARPVVDLVRGKPVGEAATILRFTRRKAAGLVEKVLASAVANATNNHGMDPRRLYVHAIWVDGGPILKRIRPRSRGQAFPILKRTSHISVVLREFED</sequence>
<dbReference type="Gene3D" id="3.90.470.10">
    <property type="entry name" value="Ribosomal protein L22/L17"/>
    <property type="match status" value="1"/>
</dbReference>
<evidence type="ECO:0000256" key="13">
    <source>
        <dbReference type="RuleBase" id="RU004008"/>
    </source>
</evidence>
<reference evidence="15 16" key="1">
    <citation type="submission" date="2020-02" db="EMBL/GenBank/DDBJ databases">
        <authorList>
            <person name="Hogendoorn C."/>
        </authorList>
    </citation>
    <scope>NUCLEOTIDE SEQUENCE [LARGE SCALE GENOMIC DNA]</scope>
    <source>
        <strain evidence="15">R501</strain>
    </source>
</reference>
<protein>
    <recommendedName>
        <fullName evidence="9 10">Large ribosomal subunit protein uL22</fullName>
    </recommendedName>
</protein>
<evidence type="ECO:0000256" key="2">
    <source>
        <dbReference type="ARBA" id="ARBA00009451"/>
    </source>
</evidence>
<keyword evidence="6 10" id="KW-0689">Ribosomal protein</keyword>
<evidence type="ECO:0000256" key="5">
    <source>
        <dbReference type="ARBA" id="ARBA00022884"/>
    </source>
</evidence>
<dbReference type="GO" id="GO:0022625">
    <property type="term" value="C:cytosolic large ribosomal subunit"/>
    <property type="evidence" value="ECO:0007669"/>
    <property type="project" value="TreeGrafter"/>
</dbReference>
<dbReference type="KEGG" id="hfv:R50_2446"/>
<evidence type="ECO:0000256" key="3">
    <source>
        <dbReference type="ARBA" id="ARBA00011838"/>
    </source>
</evidence>
<dbReference type="PANTHER" id="PTHR13501:SF8">
    <property type="entry name" value="LARGE RIBOSOMAL SUBUNIT PROTEIN UL22M"/>
    <property type="match status" value="1"/>
</dbReference>
<proteinExistence type="inferred from homology"/>
<dbReference type="Pfam" id="PF00237">
    <property type="entry name" value="Ribosomal_L22"/>
    <property type="match status" value="1"/>
</dbReference>
<evidence type="ECO:0000256" key="6">
    <source>
        <dbReference type="ARBA" id="ARBA00022980"/>
    </source>
</evidence>
<dbReference type="InterPro" id="IPR001063">
    <property type="entry name" value="Ribosomal_uL22"/>
</dbReference>
<feature type="region of interest" description="Disordered" evidence="14">
    <location>
        <begin position="1"/>
        <end position="21"/>
    </location>
</feature>
<dbReference type="Proteomes" id="UP000503399">
    <property type="component" value="Chromosome"/>
</dbReference>
<dbReference type="SUPFAM" id="SSF54843">
    <property type="entry name" value="Ribosomal protein L22"/>
    <property type="match status" value="1"/>
</dbReference>
<evidence type="ECO:0000256" key="8">
    <source>
        <dbReference type="ARBA" id="ARBA00025084"/>
    </source>
</evidence>